<dbReference type="EMBL" id="CP046640">
    <property type="protein sequence ID" value="QTL98102.1"/>
    <property type="molecule type" value="Genomic_DNA"/>
</dbReference>
<evidence type="ECO:0000256" key="1">
    <source>
        <dbReference type="SAM" id="Coils"/>
    </source>
</evidence>
<evidence type="ECO:0000313" key="2">
    <source>
        <dbReference type="EMBL" id="QTL98102.1"/>
    </source>
</evidence>
<sequence length="107" mass="12703">MQEELIEKLINIEEDARKLKAEAEDEIDKLEQKYQERMSREERVRIREAQNKGEKLLGDTVEEAVKYANRVKKESEREIGENEERYSKIKDSLLNKYFKIITGNKGV</sequence>
<dbReference type="RefSeq" id="WP_230869681.1">
    <property type="nucleotide sequence ID" value="NZ_CP046640.1"/>
</dbReference>
<dbReference type="AlphaFoldDB" id="A0A8A7KJR1"/>
<evidence type="ECO:0000313" key="3">
    <source>
        <dbReference type="Proteomes" id="UP000665020"/>
    </source>
</evidence>
<feature type="coiled-coil region" evidence="1">
    <location>
        <begin position="2"/>
        <end position="40"/>
    </location>
</feature>
<keyword evidence="1" id="KW-0175">Coiled coil</keyword>
<keyword evidence="3" id="KW-1185">Reference proteome</keyword>
<organism evidence="2 3">
    <name type="scientific">Iocasia fonsfrigidae</name>
    <dbReference type="NCBI Taxonomy" id="2682810"/>
    <lineage>
        <taxon>Bacteria</taxon>
        <taxon>Bacillati</taxon>
        <taxon>Bacillota</taxon>
        <taxon>Clostridia</taxon>
        <taxon>Halanaerobiales</taxon>
        <taxon>Halanaerobiaceae</taxon>
        <taxon>Iocasia</taxon>
    </lineage>
</organism>
<protein>
    <submittedName>
        <fullName evidence="2">Uncharacterized protein</fullName>
    </submittedName>
</protein>
<proteinExistence type="predicted"/>
<accession>A0A8A7KJR1</accession>
<dbReference type="Proteomes" id="UP000665020">
    <property type="component" value="Chromosome"/>
</dbReference>
<reference evidence="2" key="1">
    <citation type="submission" date="2019-12" db="EMBL/GenBank/DDBJ databases">
        <authorList>
            <person name="zhang j."/>
            <person name="sun C.M."/>
        </authorList>
    </citation>
    <scope>NUCLEOTIDE SEQUENCE</scope>
    <source>
        <strain evidence="2">NS-1</strain>
    </source>
</reference>
<name>A0A8A7KJR1_9FIRM</name>
<gene>
    <name evidence="2" type="ORF">GM661_08995</name>
</gene>
<dbReference type="KEGG" id="ifn:GM661_08995"/>